<reference evidence="2" key="1">
    <citation type="submission" date="2024-03" db="EMBL/GenBank/DDBJ databases">
        <title>WGS assembly of Saponaria officinalis var. Norfolk2.</title>
        <authorList>
            <person name="Jenkins J."/>
            <person name="Shu S."/>
            <person name="Grimwood J."/>
            <person name="Barry K."/>
            <person name="Goodstein D."/>
            <person name="Schmutz J."/>
            <person name="Leebens-Mack J."/>
            <person name="Osbourn A."/>
        </authorList>
    </citation>
    <scope>NUCLEOTIDE SEQUENCE [LARGE SCALE GENOMIC DNA]</scope>
    <source>
        <strain evidence="2">JIC</strain>
    </source>
</reference>
<dbReference type="AlphaFoldDB" id="A0AAW1JLJ2"/>
<name>A0AAW1JLJ2_SAPOF</name>
<evidence type="ECO:0000313" key="2">
    <source>
        <dbReference type="EMBL" id="KAK9704932.1"/>
    </source>
</evidence>
<sequence length="102" mass="12022">MSFNKKKVEAEKSVKRVDSEEISAKNPDYVKFPLIKQEIPPIKLESEDVREDTNPIILWQEIMSGNIMRMSKSFDMRKDAEAVTMAVRCRRKEARGWFNERD</sequence>
<keyword evidence="3" id="KW-1185">Reference proteome</keyword>
<accession>A0AAW1JLJ2</accession>
<comment type="caution">
    <text evidence="2">The sequence shown here is derived from an EMBL/GenBank/DDBJ whole genome shotgun (WGS) entry which is preliminary data.</text>
</comment>
<dbReference type="EMBL" id="JBDFQZ010000007">
    <property type="protein sequence ID" value="KAK9704932.1"/>
    <property type="molecule type" value="Genomic_DNA"/>
</dbReference>
<proteinExistence type="predicted"/>
<protein>
    <recommendedName>
        <fullName evidence="1">RDRP C-terminal head domain-containing protein</fullName>
    </recommendedName>
</protein>
<dbReference type="InterPro" id="IPR058752">
    <property type="entry name" value="RDRP_C_head"/>
</dbReference>
<organism evidence="2 3">
    <name type="scientific">Saponaria officinalis</name>
    <name type="common">Common soapwort</name>
    <name type="synonym">Lychnis saponaria</name>
    <dbReference type="NCBI Taxonomy" id="3572"/>
    <lineage>
        <taxon>Eukaryota</taxon>
        <taxon>Viridiplantae</taxon>
        <taxon>Streptophyta</taxon>
        <taxon>Embryophyta</taxon>
        <taxon>Tracheophyta</taxon>
        <taxon>Spermatophyta</taxon>
        <taxon>Magnoliopsida</taxon>
        <taxon>eudicotyledons</taxon>
        <taxon>Gunneridae</taxon>
        <taxon>Pentapetalae</taxon>
        <taxon>Caryophyllales</taxon>
        <taxon>Caryophyllaceae</taxon>
        <taxon>Caryophylleae</taxon>
        <taxon>Saponaria</taxon>
    </lineage>
</organism>
<gene>
    <name evidence="2" type="ORF">RND81_07G020900</name>
</gene>
<evidence type="ECO:0000313" key="3">
    <source>
        <dbReference type="Proteomes" id="UP001443914"/>
    </source>
</evidence>
<dbReference type="Pfam" id="PF26253">
    <property type="entry name" value="RdRP_head"/>
    <property type="match status" value="1"/>
</dbReference>
<evidence type="ECO:0000259" key="1">
    <source>
        <dbReference type="Pfam" id="PF26253"/>
    </source>
</evidence>
<dbReference type="Proteomes" id="UP001443914">
    <property type="component" value="Unassembled WGS sequence"/>
</dbReference>
<feature type="domain" description="RDRP C-terminal head" evidence="1">
    <location>
        <begin position="60"/>
        <end position="100"/>
    </location>
</feature>